<dbReference type="EnsemblPlants" id="Pp3c1_9560V3.1">
    <property type="protein sequence ID" value="PAC:32968475.CDS.1"/>
    <property type="gene ID" value="Pp3c1_9560"/>
</dbReference>
<comment type="catalytic activity">
    <reaction evidence="1">
        <text>S-ubiquitinyl-[E2 ubiquitin-conjugating enzyme]-L-cysteine + [acceptor protein]-L-lysine = [E2 ubiquitin-conjugating enzyme]-L-cysteine + N(6)-ubiquitinyl-[acceptor protein]-L-lysine.</text>
        <dbReference type="EC" id="2.3.2.27"/>
    </reaction>
</comment>
<evidence type="ECO:0000256" key="4">
    <source>
        <dbReference type="ARBA" id="ARBA00012483"/>
    </source>
</evidence>
<feature type="transmembrane region" description="Helical" evidence="15">
    <location>
        <begin position="37"/>
        <end position="59"/>
    </location>
</feature>
<dbReference type="EMBL" id="ABEU02000001">
    <property type="protein sequence ID" value="PNR62016.1"/>
    <property type="molecule type" value="Genomic_DNA"/>
</dbReference>
<evidence type="ECO:0000256" key="7">
    <source>
        <dbReference type="ARBA" id="ARBA00022723"/>
    </source>
</evidence>
<evidence type="ECO:0000256" key="2">
    <source>
        <dbReference type="ARBA" id="ARBA00004167"/>
    </source>
</evidence>
<dbReference type="InterPro" id="IPR013083">
    <property type="entry name" value="Znf_RING/FYVE/PHD"/>
</dbReference>
<gene>
    <name evidence="18" type="primary">LOC112287196</name>
    <name evidence="17" type="ORF">PHYPA_000440</name>
</gene>
<protein>
    <recommendedName>
        <fullName evidence="4">RING-type E3 ubiquitin transferase</fullName>
        <ecNumber evidence="4">2.3.2.27</ecNumber>
    </recommendedName>
</protein>
<dbReference type="PaxDb" id="3218-PP1S38_53V6.1"/>
<feature type="region of interest" description="Disordered" evidence="14">
    <location>
        <begin position="343"/>
        <end position="374"/>
    </location>
</feature>
<dbReference type="InterPro" id="IPR044600">
    <property type="entry name" value="ATL1/ATL16-like"/>
</dbReference>
<dbReference type="Gramene" id="Pp3c1_9560V3.2">
    <property type="protein sequence ID" value="PAC:32968476.CDS.1"/>
    <property type="gene ID" value="Pp3c1_9560"/>
</dbReference>
<dbReference type="GO" id="GO:0061630">
    <property type="term" value="F:ubiquitin protein ligase activity"/>
    <property type="evidence" value="ECO:0007669"/>
    <property type="project" value="UniProtKB-EC"/>
</dbReference>
<feature type="region of interest" description="Disordered" evidence="14">
    <location>
        <begin position="210"/>
        <end position="256"/>
    </location>
</feature>
<feature type="compositionally biased region" description="Polar residues" evidence="14">
    <location>
        <begin position="224"/>
        <end position="235"/>
    </location>
</feature>
<evidence type="ECO:0000256" key="1">
    <source>
        <dbReference type="ARBA" id="ARBA00000900"/>
    </source>
</evidence>
<reference evidence="18" key="3">
    <citation type="submission" date="2020-12" db="UniProtKB">
        <authorList>
            <consortium name="EnsemblPlants"/>
        </authorList>
    </citation>
    <scope>IDENTIFICATION</scope>
</reference>
<evidence type="ECO:0000256" key="6">
    <source>
        <dbReference type="ARBA" id="ARBA00022692"/>
    </source>
</evidence>
<evidence type="ECO:0000313" key="18">
    <source>
        <dbReference type="EnsemblPlants" id="PAC:32968475.CDS.1"/>
    </source>
</evidence>
<feature type="domain" description="RING-type" evidence="16">
    <location>
        <begin position="125"/>
        <end position="167"/>
    </location>
</feature>
<dbReference type="InterPro" id="IPR001841">
    <property type="entry name" value="Znf_RING"/>
</dbReference>
<keyword evidence="6 15" id="KW-0812">Transmembrane</keyword>
<evidence type="ECO:0000256" key="13">
    <source>
        <dbReference type="PROSITE-ProRule" id="PRU00175"/>
    </source>
</evidence>
<evidence type="ECO:0000256" key="3">
    <source>
        <dbReference type="ARBA" id="ARBA00004906"/>
    </source>
</evidence>
<evidence type="ECO:0000256" key="8">
    <source>
        <dbReference type="ARBA" id="ARBA00022771"/>
    </source>
</evidence>
<dbReference type="PANTHER" id="PTHR46913">
    <property type="entry name" value="RING-H2 FINGER PROTEIN ATL16"/>
    <property type="match status" value="1"/>
</dbReference>
<dbReference type="FunFam" id="3.30.40.10:FF:000187">
    <property type="entry name" value="E3 ubiquitin-protein ligase ATL6"/>
    <property type="match status" value="1"/>
</dbReference>
<reference evidence="17 19" key="2">
    <citation type="journal article" date="2018" name="Plant J.">
        <title>The Physcomitrella patens chromosome-scale assembly reveals moss genome structure and evolution.</title>
        <authorList>
            <person name="Lang D."/>
            <person name="Ullrich K.K."/>
            <person name="Murat F."/>
            <person name="Fuchs J."/>
            <person name="Jenkins J."/>
            <person name="Haas F.B."/>
            <person name="Piednoel M."/>
            <person name="Gundlach H."/>
            <person name="Van Bel M."/>
            <person name="Meyberg R."/>
            <person name="Vives C."/>
            <person name="Morata J."/>
            <person name="Symeonidi A."/>
            <person name="Hiss M."/>
            <person name="Muchero W."/>
            <person name="Kamisugi Y."/>
            <person name="Saleh O."/>
            <person name="Blanc G."/>
            <person name="Decker E.L."/>
            <person name="van Gessel N."/>
            <person name="Grimwood J."/>
            <person name="Hayes R.D."/>
            <person name="Graham S.W."/>
            <person name="Gunter L.E."/>
            <person name="McDaniel S.F."/>
            <person name="Hoernstein S.N.W."/>
            <person name="Larsson A."/>
            <person name="Li F.W."/>
            <person name="Perroud P.F."/>
            <person name="Phillips J."/>
            <person name="Ranjan P."/>
            <person name="Rokshar D.S."/>
            <person name="Rothfels C.J."/>
            <person name="Schneider L."/>
            <person name="Shu S."/>
            <person name="Stevenson D.W."/>
            <person name="Thummler F."/>
            <person name="Tillich M."/>
            <person name="Villarreal Aguilar J.C."/>
            <person name="Widiez T."/>
            <person name="Wong G.K."/>
            <person name="Wymore A."/>
            <person name="Zhang Y."/>
            <person name="Zimmer A.D."/>
            <person name="Quatrano R.S."/>
            <person name="Mayer K.F.X."/>
            <person name="Goodstein D."/>
            <person name="Casacuberta J.M."/>
            <person name="Vandepoele K."/>
            <person name="Reski R."/>
            <person name="Cuming A.C."/>
            <person name="Tuskan G.A."/>
            <person name="Maumus F."/>
            <person name="Salse J."/>
            <person name="Schmutz J."/>
            <person name="Rensing S.A."/>
        </authorList>
    </citation>
    <scope>NUCLEOTIDE SEQUENCE [LARGE SCALE GENOMIC DNA]</scope>
    <source>
        <strain evidence="18 19">cv. Gransden 2004</strain>
    </source>
</reference>
<keyword evidence="19" id="KW-1185">Reference proteome</keyword>
<keyword evidence="5" id="KW-0808">Transferase</keyword>
<evidence type="ECO:0000256" key="15">
    <source>
        <dbReference type="SAM" id="Phobius"/>
    </source>
</evidence>
<feature type="compositionally biased region" description="Basic and acidic residues" evidence="14">
    <location>
        <begin position="237"/>
        <end position="247"/>
    </location>
</feature>
<dbReference type="GO" id="GO:0016020">
    <property type="term" value="C:membrane"/>
    <property type="evidence" value="ECO:0007669"/>
    <property type="project" value="UniProtKB-SubCell"/>
</dbReference>
<evidence type="ECO:0000313" key="19">
    <source>
        <dbReference type="Proteomes" id="UP000006727"/>
    </source>
</evidence>
<sequence>MSGCGSGSCQGRDGNLAPYNYYGPPPGSNNYVVNSKIMVVAVAVLFAVVLFILCLHIYAKWFWRNQGAIVASDGTLRTLSWRRRRYTVPVNATPVTQAVGLERAVIEALPTFEFDGERAKRGFECAVCLEEFELGEKGRTLPKCDHSFHLDCIDMWLHSHSTCPLCRTSVGADETEKKTEAATVMQISEPPQMEAPVMGDVGAPFMAAMRASRRSQRSRGQLPALNSSPRGNSLPRTAEDQGGENHRRSGTSETAVAVDQQQNIKDYETPSGIPSNVLFWGNHAQMSSAGAGGSAEARAASSIRAPFQVTIDIPRSGPAAVSNSSNVLSPMARASASFRRLLSRGKSVVSPQTGEDGVDEGGPSSSPRPPPPHA</sequence>
<keyword evidence="7" id="KW-0479">Metal-binding</keyword>
<dbReference type="EC" id="2.3.2.27" evidence="4"/>
<dbReference type="SUPFAM" id="SSF57850">
    <property type="entry name" value="RING/U-box"/>
    <property type="match status" value="1"/>
</dbReference>
<dbReference type="PANTHER" id="PTHR46913:SF1">
    <property type="entry name" value="RING-H2 FINGER PROTEIN ATL16"/>
    <property type="match status" value="1"/>
</dbReference>
<comment type="pathway">
    <text evidence="3">Protein modification; protein ubiquitination.</text>
</comment>
<dbReference type="GO" id="GO:0008270">
    <property type="term" value="F:zinc ion binding"/>
    <property type="evidence" value="ECO:0007669"/>
    <property type="project" value="UniProtKB-KW"/>
</dbReference>
<evidence type="ECO:0000313" key="17">
    <source>
        <dbReference type="EMBL" id="PNR62016.1"/>
    </source>
</evidence>
<dbReference type="Proteomes" id="UP000006727">
    <property type="component" value="Chromosome 1"/>
</dbReference>
<dbReference type="STRING" id="3218.A0A2K1L7K3"/>
<evidence type="ECO:0000256" key="5">
    <source>
        <dbReference type="ARBA" id="ARBA00022679"/>
    </source>
</evidence>
<name>A0A2K1L7K3_PHYPA</name>
<evidence type="ECO:0000256" key="11">
    <source>
        <dbReference type="ARBA" id="ARBA00022989"/>
    </source>
</evidence>
<evidence type="ECO:0000256" key="9">
    <source>
        <dbReference type="ARBA" id="ARBA00022786"/>
    </source>
</evidence>
<dbReference type="PROSITE" id="PS50089">
    <property type="entry name" value="ZF_RING_2"/>
    <property type="match status" value="1"/>
</dbReference>
<evidence type="ECO:0000256" key="10">
    <source>
        <dbReference type="ARBA" id="ARBA00022833"/>
    </source>
</evidence>
<evidence type="ECO:0000256" key="12">
    <source>
        <dbReference type="ARBA" id="ARBA00023136"/>
    </source>
</evidence>
<keyword evidence="11 15" id="KW-1133">Transmembrane helix</keyword>
<keyword evidence="9" id="KW-0833">Ubl conjugation pathway</keyword>
<dbReference type="Gramene" id="Pp3c1_9560V3.1">
    <property type="protein sequence ID" value="PAC:32968475.CDS.1"/>
    <property type="gene ID" value="Pp3c1_9560"/>
</dbReference>
<dbReference type="CDD" id="cd16461">
    <property type="entry name" value="RING-H2_EL5-like"/>
    <property type="match status" value="1"/>
</dbReference>
<keyword evidence="8 13" id="KW-0863">Zinc-finger</keyword>
<dbReference type="RefSeq" id="XP_024385730.1">
    <property type="nucleotide sequence ID" value="XM_024529962.2"/>
</dbReference>
<comment type="subcellular location">
    <subcellularLocation>
        <location evidence="2">Membrane</location>
        <topology evidence="2">Single-pass membrane protein</topology>
    </subcellularLocation>
</comment>
<reference evidence="17 19" key="1">
    <citation type="journal article" date="2008" name="Science">
        <title>The Physcomitrella genome reveals evolutionary insights into the conquest of land by plants.</title>
        <authorList>
            <person name="Rensing S."/>
            <person name="Lang D."/>
            <person name="Zimmer A."/>
            <person name="Terry A."/>
            <person name="Salamov A."/>
            <person name="Shapiro H."/>
            <person name="Nishiyama T."/>
            <person name="Perroud P.-F."/>
            <person name="Lindquist E."/>
            <person name="Kamisugi Y."/>
            <person name="Tanahashi T."/>
            <person name="Sakakibara K."/>
            <person name="Fujita T."/>
            <person name="Oishi K."/>
            <person name="Shin-I T."/>
            <person name="Kuroki Y."/>
            <person name="Toyoda A."/>
            <person name="Suzuki Y."/>
            <person name="Hashimoto A."/>
            <person name="Yamaguchi K."/>
            <person name="Sugano A."/>
            <person name="Kohara Y."/>
            <person name="Fujiyama A."/>
            <person name="Anterola A."/>
            <person name="Aoki S."/>
            <person name="Ashton N."/>
            <person name="Barbazuk W.B."/>
            <person name="Barker E."/>
            <person name="Bennetzen J."/>
            <person name="Bezanilla M."/>
            <person name="Blankenship R."/>
            <person name="Cho S.H."/>
            <person name="Dutcher S."/>
            <person name="Estelle M."/>
            <person name="Fawcett J.A."/>
            <person name="Gundlach H."/>
            <person name="Hanada K."/>
            <person name="Heyl A."/>
            <person name="Hicks K.A."/>
            <person name="Hugh J."/>
            <person name="Lohr M."/>
            <person name="Mayer K."/>
            <person name="Melkozernov A."/>
            <person name="Murata T."/>
            <person name="Nelson D."/>
            <person name="Pils B."/>
            <person name="Prigge M."/>
            <person name="Reiss B."/>
            <person name="Renner T."/>
            <person name="Rombauts S."/>
            <person name="Rushton P."/>
            <person name="Sanderfoot A."/>
            <person name="Schween G."/>
            <person name="Shiu S.-H."/>
            <person name="Stueber K."/>
            <person name="Theodoulou F.L."/>
            <person name="Tu H."/>
            <person name="Van de Peer Y."/>
            <person name="Verrier P.J."/>
            <person name="Waters E."/>
            <person name="Wood A."/>
            <person name="Yang L."/>
            <person name="Cove D."/>
            <person name="Cuming A."/>
            <person name="Hasebe M."/>
            <person name="Lucas S."/>
            <person name="Mishler D.B."/>
            <person name="Reski R."/>
            <person name="Grigoriev I."/>
            <person name="Quatrano R.S."/>
            <person name="Boore J.L."/>
        </authorList>
    </citation>
    <scope>NUCLEOTIDE SEQUENCE [LARGE SCALE GENOMIC DNA]</scope>
    <source>
        <strain evidence="18 19">cv. Gransden 2004</strain>
    </source>
</reference>
<dbReference type="GO" id="GO:0016567">
    <property type="term" value="P:protein ubiquitination"/>
    <property type="evidence" value="ECO:0000318"/>
    <property type="project" value="GO_Central"/>
</dbReference>
<dbReference type="Gene3D" id="3.30.40.10">
    <property type="entry name" value="Zinc/RING finger domain, C3HC4 (zinc finger)"/>
    <property type="match status" value="1"/>
</dbReference>
<evidence type="ECO:0000259" key="16">
    <source>
        <dbReference type="PROSITE" id="PS50089"/>
    </source>
</evidence>
<proteinExistence type="predicted"/>
<dbReference type="UniPathway" id="UPA00143"/>
<dbReference type="Pfam" id="PF13639">
    <property type="entry name" value="zf-RING_2"/>
    <property type="match status" value="1"/>
</dbReference>
<accession>A0A2K1L7K3</accession>
<dbReference type="OrthoDB" id="8062037at2759"/>
<dbReference type="GeneID" id="112287196"/>
<dbReference type="EnsemblPlants" id="Pp3c1_9560V3.2">
    <property type="protein sequence ID" value="PAC:32968476.CDS.1"/>
    <property type="gene ID" value="Pp3c1_9560"/>
</dbReference>
<dbReference type="AlphaFoldDB" id="A0A2K1L7K3"/>
<keyword evidence="10" id="KW-0862">Zinc</keyword>
<organism evidence="17">
    <name type="scientific">Physcomitrium patens</name>
    <name type="common">Spreading-leaved earth moss</name>
    <name type="synonym">Physcomitrella patens</name>
    <dbReference type="NCBI Taxonomy" id="3218"/>
    <lineage>
        <taxon>Eukaryota</taxon>
        <taxon>Viridiplantae</taxon>
        <taxon>Streptophyta</taxon>
        <taxon>Embryophyta</taxon>
        <taxon>Bryophyta</taxon>
        <taxon>Bryophytina</taxon>
        <taxon>Bryopsida</taxon>
        <taxon>Funariidae</taxon>
        <taxon>Funariales</taxon>
        <taxon>Funariaceae</taxon>
        <taxon>Physcomitrium</taxon>
    </lineage>
</organism>
<keyword evidence="12 15" id="KW-0472">Membrane</keyword>
<evidence type="ECO:0000256" key="14">
    <source>
        <dbReference type="SAM" id="MobiDB-lite"/>
    </source>
</evidence>
<dbReference type="SMART" id="SM00184">
    <property type="entry name" value="RING"/>
    <property type="match status" value="1"/>
</dbReference>